<accession>A0A2N6SLR3</accession>
<keyword evidence="1" id="KW-0812">Transmembrane</keyword>
<name>A0A2N6SLR3_9LACT</name>
<gene>
    <name evidence="2" type="ORF">CJ205_06615</name>
</gene>
<keyword evidence="1" id="KW-0472">Membrane</keyword>
<dbReference type="RefSeq" id="WP_102227691.1">
    <property type="nucleotide sequence ID" value="NZ_PNFY01000013.1"/>
</dbReference>
<evidence type="ECO:0000313" key="3">
    <source>
        <dbReference type="Proteomes" id="UP000235682"/>
    </source>
</evidence>
<dbReference type="Proteomes" id="UP000235682">
    <property type="component" value="Unassembled WGS sequence"/>
</dbReference>
<evidence type="ECO:0000313" key="2">
    <source>
        <dbReference type="EMBL" id="PMC58000.1"/>
    </source>
</evidence>
<evidence type="ECO:0000256" key="1">
    <source>
        <dbReference type="SAM" id="Phobius"/>
    </source>
</evidence>
<reference evidence="2 3" key="1">
    <citation type="submission" date="2017-09" db="EMBL/GenBank/DDBJ databases">
        <title>Bacterial strain isolated from the female urinary microbiota.</title>
        <authorList>
            <person name="Thomas-White K."/>
            <person name="Kumar N."/>
            <person name="Forster S."/>
            <person name="Putonti C."/>
            <person name="Lawley T."/>
            <person name="Wolfe A.J."/>
        </authorList>
    </citation>
    <scope>NUCLEOTIDE SEQUENCE [LARGE SCALE GENOMIC DNA]</scope>
    <source>
        <strain evidence="2 3">UMB0852</strain>
    </source>
</reference>
<feature type="transmembrane region" description="Helical" evidence="1">
    <location>
        <begin position="40"/>
        <end position="57"/>
    </location>
</feature>
<dbReference type="AlphaFoldDB" id="A0A2N6SLR3"/>
<sequence>MKHKPFTVIGLIILVLVLGGRVLADLQLISFIPSHTFRQLTLVVIPLSMAGIAYDSYRNRNRKQSNY</sequence>
<keyword evidence="1" id="KW-1133">Transmembrane helix</keyword>
<keyword evidence="3" id="KW-1185">Reference proteome</keyword>
<dbReference type="EMBL" id="PNHE01000030">
    <property type="protein sequence ID" value="PMC58000.1"/>
    <property type="molecule type" value="Genomic_DNA"/>
</dbReference>
<proteinExistence type="predicted"/>
<protein>
    <submittedName>
        <fullName evidence="2">Uncharacterized protein</fullName>
    </submittedName>
</protein>
<comment type="caution">
    <text evidence="2">The sequence shown here is derived from an EMBL/GenBank/DDBJ whole genome shotgun (WGS) entry which is preliminary data.</text>
</comment>
<organism evidence="2 3">
    <name type="scientific">Dolosicoccus paucivorans</name>
    <dbReference type="NCBI Taxonomy" id="84521"/>
    <lineage>
        <taxon>Bacteria</taxon>
        <taxon>Bacillati</taxon>
        <taxon>Bacillota</taxon>
        <taxon>Bacilli</taxon>
        <taxon>Lactobacillales</taxon>
        <taxon>Aerococcaceae</taxon>
        <taxon>Dolosicoccus</taxon>
    </lineage>
</organism>
<dbReference type="STRING" id="84521.SAMN04487994_10744"/>